<evidence type="ECO:0000259" key="9">
    <source>
        <dbReference type="Pfam" id="PF04413"/>
    </source>
</evidence>
<dbReference type="PANTHER" id="PTHR42755">
    <property type="entry name" value="3-DEOXY-MANNO-OCTULOSONATE CYTIDYLYLTRANSFERASE"/>
    <property type="match status" value="1"/>
</dbReference>
<organism evidence="10 11">
    <name type="scientific">Palleronia caenipelagi</name>
    <dbReference type="NCBI Taxonomy" id="2489174"/>
    <lineage>
        <taxon>Bacteria</taxon>
        <taxon>Pseudomonadati</taxon>
        <taxon>Pseudomonadota</taxon>
        <taxon>Alphaproteobacteria</taxon>
        <taxon>Rhodobacterales</taxon>
        <taxon>Roseobacteraceae</taxon>
        <taxon>Palleronia</taxon>
    </lineage>
</organism>
<reference evidence="10 11" key="1">
    <citation type="submission" date="2019-06" db="EMBL/GenBank/DDBJ databases">
        <title>Paenimaribius caenipelagi gen. nov., sp. nov., isolated from a tidal flat.</title>
        <authorList>
            <person name="Yoon J.-H."/>
        </authorList>
    </citation>
    <scope>NUCLEOTIDE SEQUENCE [LARGE SCALE GENOMIC DNA]</scope>
    <source>
        <strain evidence="10 11">JBTF-M29</strain>
    </source>
</reference>
<comment type="caution">
    <text evidence="10">The sequence shown here is derived from an EMBL/GenBank/DDBJ whole genome shotgun (WGS) entry which is preliminary data.</text>
</comment>
<dbReference type="InterPro" id="IPR039901">
    <property type="entry name" value="Kdotransferase"/>
</dbReference>
<keyword evidence="8" id="KW-1003">Cell membrane</keyword>
<keyword evidence="8" id="KW-0448">Lipopolysaccharide biosynthesis</keyword>
<dbReference type="Proteomes" id="UP000318590">
    <property type="component" value="Unassembled WGS sequence"/>
</dbReference>
<comment type="pathway">
    <text evidence="2 8">Bacterial outer membrane biogenesis; LPS core biosynthesis.</text>
</comment>
<dbReference type="UniPathway" id="UPA00958"/>
<evidence type="ECO:0000256" key="6">
    <source>
        <dbReference type="ARBA" id="ARBA00031445"/>
    </source>
</evidence>
<sequence>MELSLSVLRHRLSARRQALRPVPAVERPEGRLLWAHLTPGDRVGAMMALERLERLHPDLTLLVTGEPVDGRLHTPTPADTRGAAAFFLGHWRPDLAVFFGEDLFPSLWKEALALGIPLIAAEADPARYGQALVAPMSQFDAVLTVAPDPRLGGVVEVVEPLSRVPALPFYDPERIEELGVSVATRPLWLATGVPEAELSVVIEAHRRASQGAHRLLLVLEDLSGRAEQRFKSQNWLVSRDDLPCLSDQVLLIRDQRDLGAWLHLAPITYLGGTLVGSGPNMPPFWPASLGSAIILGPRTTQHAEQVEGIWAGRAAELIDTPRELGAAVERLNNPERAAALAARGWQVTDAGALATQTLLELIDDTLAGVPI</sequence>
<feature type="domain" description="3-deoxy-D-manno-octulosonic-acid transferase N-terminal" evidence="9">
    <location>
        <begin position="69"/>
        <end position="123"/>
    </location>
</feature>
<evidence type="ECO:0000256" key="2">
    <source>
        <dbReference type="ARBA" id="ARBA00004713"/>
    </source>
</evidence>
<evidence type="ECO:0000256" key="1">
    <source>
        <dbReference type="ARBA" id="ARBA00003394"/>
    </source>
</evidence>
<comment type="subcellular location">
    <subcellularLocation>
        <location evidence="8">Cell membrane</location>
    </subcellularLocation>
</comment>
<dbReference type="GO" id="GO:0043842">
    <property type="term" value="F:Kdo transferase activity"/>
    <property type="evidence" value="ECO:0007669"/>
    <property type="project" value="UniProtKB-EC"/>
</dbReference>
<comment type="function">
    <text evidence="1 8">Involved in lipopolysaccharide (LPS) biosynthesis. Catalyzes the transfer of 3-deoxy-D-manno-octulosonate (Kdo) residue(s) from CMP-Kdo to lipid IV(A), the tetraacyldisaccharide-1,4'-bisphosphate precursor of lipid A.</text>
</comment>
<dbReference type="EC" id="2.4.99.12" evidence="3 8"/>
<dbReference type="GO" id="GO:0005886">
    <property type="term" value="C:plasma membrane"/>
    <property type="evidence" value="ECO:0007669"/>
    <property type="project" value="UniProtKB-SubCell"/>
</dbReference>
<evidence type="ECO:0000313" key="11">
    <source>
        <dbReference type="Proteomes" id="UP000318590"/>
    </source>
</evidence>
<evidence type="ECO:0000256" key="8">
    <source>
        <dbReference type="RuleBase" id="RU365103"/>
    </source>
</evidence>
<dbReference type="GO" id="GO:0009244">
    <property type="term" value="P:lipopolysaccharide core region biosynthetic process"/>
    <property type="evidence" value="ECO:0007669"/>
    <property type="project" value="UniProtKB-UniRule"/>
</dbReference>
<protein>
    <recommendedName>
        <fullName evidence="4 8">3-deoxy-D-manno-octulosonic acid transferase</fullName>
        <shortName evidence="8">Kdo transferase</shortName>
        <ecNumber evidence="3 8">2.4.99.12</ecNumber>
    </recommendedName>
    <alternativeName>
        <fullName evidence="6 8">Lipid IV(A) 3-deoxy-D-manno-octulosonic acid transferase</fullName>
    </alternativeName>
</protein>
<evidence type="ECO:0000313" key="10">
    <source>
        <dbReference type="EMBL" id="TRD22599.1"/>
    </source>
</evidence>
<comment type="catalytic activity">
    <reaction evidence="7 8">
        <text>lipid IVA (E. coli) + CMP-3-deoxy-beta-D-manno-octulosonate = alpha-Kdo-(2-&gt;6)-lipid IVA (E. coli) + CMP + H(+)</text>
        <dbReference type="Rhea" id="RHEA:28066"/>
        <dbReference type="ChEBI" id="CHEBI:15378"/>
        <dbReference type="ChEBI" id="CHEBI:58603"/>
        <dbReference type="ChEBI" id="CHEBI:60364"/>
        <dbReference type="ChEBI" id="CHEBI:60377"/>
        <dbReference type="ChEBI" id="CHEBI:85987"/>
        <dbReference type="EC" id="2.4.99.12"/>
    </reaction>
</comment>
<comment type="similarity">
    <text evidence="8">Belongs to the glycosyltransferase group 1 family.</text>
</comment>
<dbReference type="Pfam" id="PF04413">
    <property type="entry name" value="Glycos_transf_N"/>
    <property type="match status" value="1"/>
</dbReference>
<evidence type="ECO:0000256" key="3">
    <source>
        <dbReference type="ARBA" id="ARBA00012621"/>
    </source>
</evidence>
<proteinExistence type="inferred from homology"/>
<dbReference type="RefSeq" id="WP_142833543.1">
    <property type="nucleotide sequence ID" value="NZ_VFSV01000005.1"/>
</dbReference>
<dbReference type="PANTHER" id="PTHR42755:SF1">
    <property type="entry name" value="3-DEOXY-D-MANNO-OCTULOSONIC ACID TRANSFERASE, MITOCHONDRIAL-RELATED"/>
    <property type="match status" value="1"/>
</dbReference>
<dbReference type="AlphaFoldDB" id="A0A547Q8A4"/>
<gene>
    <name evidence="10" type="ORF">FEV53_04070</name>
</gene>
<keyword evidence="11" id="KW-1185">Reference proteome</keyword>
<dbReference type="InterPro" id="IPR007507">
    <property type="entry name" value="Glycos_transf_N"/>
</dbReference>
<dbReference type="InterPro" id="IPR038107">
    <property type="entry name" value="Glycos_transf_N_sf"/>
</dbReference>
<dbReference type="GO" id="GO:0009245">
    <property type="term" value="P:lipid A biosynthetic process"/>
    <property type="evidence" value="ECO:0007669"/>
    <property type="project" value="TreeGrafter"/>
</dbReference>
<dbReference type="Gene3D" id="3.40.50.2000">
    <property type="entry name" value="Glycogen Phosphorylase B"/>
    <property type="match status" value="1"/>
</dbReference>
<evidence type="ECO:0000256" key="5">
    <source>
        <dbReference type="ARBA" id="ARBA00022679"/>
    </source>
</evidence>
<evidence type="ECO:0000256" key="4">
    <source>
        <dbReference type="ARBA" id="ARBA00019077"/>
    </source>
</evidence>
<dbReference type="EMBL" id="VFSV01000005">
    <property type="protein sequence ID" value="TRD22599.1"/>
    <property type="molecule type" value="Genomic_DNA"/>
</dbReference>
<dbReference type="OrthoDB" id="9789797at2"/>
<keyword evidence="8" id="KW-0472">Membrane</keyword>
<dbReference type="Gene3D" id="3.40.50.11720">
    <property type="entry name" value="3-Deoxy-D-manno-octulosonic-acid transferase, N-terminal domain"/>
    <property type="match status" value="1"/>
</dbReference>
<name>A0A547Q8A4_9RHOB</name>
<keyword evidence="5 8" id="KW-0808">Transferase</keyword>
<evidence type="ECO:0000256" key="7">
    <source>
        <dbReference type="ARBA" id="ARBA00049183"/>
    </source>
</evidence>
<accession>A0A547Q8A4</accession>